<dbReference type="PANTHER" id="PTHR43673">
    <property type="entry name" value="NAD(P)H NITROREDUCTASE YDGI-RELATED"/>
    <property type="match status" value="1"/>
</dbReference>
<comment type="similarity">
    <text evidence="1">Belongs to the nitroreductase family.</text>
</comment>
<accession>A0A0H3XHP7</accession>
<evidence type="ECO:0000256" key="1">
    <source>
        <dbReference type="ARBA" id="ARBA00007118"/>
    </source>
</evidence>
<sequence>MESKVVKILAERRTAKRYIPDYKLTDEQINTIVEAIRLAPSSFGVEPYHIVVLTNDSPIKEELFDAWYEQPALKQSSALFIWISDKEEILRNKLLEERISREFPEGYKQLIPQYLQGVRITIDGNNYDMTAWSKQQAYVSLGTAIWAAKEIGLDVTPTDGFSHLHVGQILEAHGLMDTKNQIVTVGMFVGKRDTSDPHSLFFSKVRREQKDMVKIVKK</sequence>
<name>A0A0H3XHP7_9MOLU</name>
<dbReference type="GO" id="GO:0016491">
    <property type="term" value="F:oxidoreductase activity"/>
    <property type="evidence" value="ECO:0007669"/>
    <property type="project" value="UniProtKB-KW"/>
</dbReference>
<evidence type="ECO:0000256" key="2">
    <source>
        <dbReference type="ARBA" id="ARBA00023002"/>
    </source>
</evidence>
<protein>
    <submittedName>
        <fullName evidence="4">Nitroreductase</fullName>
    </submittedName>
</protein>
<dbReference type="InterPro" id="IPR029479">
    <property type="entry name" value="Nitroreductase"/>
</dbReference>
<dbReference type="PANTHER" id="PTHR43673:SF10">
    <property type="entry name" value="NADH DEHYDROGENASE_NAD(P)H NITROREDUCTASE XCC3605-RELATED"/>
    <property type="match status" value="1"/>
</dbReference>
<keyword evidence="5" id="KW-1185">Reference proteome</keyword>
<evidence type="ECO:0000313" key="4">
    <source>
        <dbReference type="EMBL" id="AKM54263.1"/>
    </source>
</evidence>
<dbReference type="KEGG" id="seri:SERIO_v1c06980"/>
<organism evidence="4 5">
    <name type="scientific">Spiroplasma eriocheiris</name>
    <dbReference type="NCBI Taxonomy" id="315358"/>
    <lineage>
        <taxon>Bacteria</taxon>
        <taxon>Bacillati</taxon>
        <taxon>Mycoplasmatota</taxon>
        <taxon>Mollicutes</taxon>
        <taxon>Entomoplasmatales</taxon>
        <taxon>Spiroplasmataceae</taxon>
        <taxon>Spiroplasma</taxon>
    </lineage>
</organism>
<dbReference type="Pfam" id="PF00881">
    <property type="entry name" value="Nitroreductase"/>
    <property type="match status" value="1"/>
</dbReference>
<dbReference type="InterPro" id="IPR000415">
    <property type="entry name" value="Nitroreductase-like"/>
</dbReference>
<keyword evidence="2" id="KW-0560">Oxidoreductase</keyword>
<gene>
    <name evidence="4" type="ORF">SERIO_v1c06980</name>
</gene>
<evidence type="ECO:0000313" key="5">
    <source>
        <dbReference type="Proteomes" id="UP000035661"/>
    </source>
</evidence>
<dbReference type="EMBL" id="CP011856">
    <property type="protein sequence ID" value="AKM54263.1"/>
    <property type="molecule type" value="Genomic_DNA"/>
</dbReference>
<dbReference type="Gene3D" id="3.40.109.10">
    <property type="entry name" value="NADH Oxidase"/>
    <property type="match status" value="1"/>
</dbReference>
<reference evidence="4 5" key="1">
    <citation type="journal article" date="2015" name="Genome Biol. Evol.">
        <title>Found and Lost: The Fates of Horizontally Acquired Genes in Arthropod-Symbiotic Spiroplasma.</title>
        <authorList>
            <person name="Lo W.S."/>
            <person name="Gasparich G.E."/>
            <person name="Kuo C.H."/>
        </authorList>
    </citation>
    <scope>NUCLEOTIDE SEQUENCE [LARGE SCALE GENOMIC DNA]</scope>
    <source>
        <strain evidence="5">TDA-040725-5</strain>
    </source>
</reference>
<dbReference type="PATRIC" id="fig|743698.3.peg.700"/>
<dbReference type="SUPFAM" id="SSF55469">
    <property type="entry name" value="FMN-dependent nitroreductase-like"/>
    <property type="match status" value="1"/>
</dbReference>
<proteinExistence type="inferred from homology"/>
<dbReference type="Proteomes" id="UP000035661">
    <property type="component" value="Chromosome"/>
</dbReference>
<feature type="domain" description="Nitroreductase" evidence="3">
    <location>
        <begin position="10"/>
        <end position="190"/>
    </location>
</feature>
<dbReference type="STRING" id="315358.SERIO_v1c06980"/>
<reference evidence="5" key="2">
    <citation type="submission" date="2015-06" db="EMBL/GenBank/DDBJ databases">
        <title>Complete genome sequence of Spiroplasma eriocheiris TDA-040725-5 (DSM 21848).</title>
        <authorList>
            <person name="Lo W.-S."/>
            <person name="Kuo C.-H."/>
        </authorList>
    </citation>
    <scope>NUCLEOTIDE SEQUENCE [LARGE SCALE GENOMIC DNA]</scope>
    <source>
        <strain evidence="5">TDA-040725-5</strain>
    </source>
</reference>
<dbReference type="AlphaFoldDB" id="A0A0H3XHP7"/>
<evidence type="ECO:0000259" key="3">
    <source>
        <dbReference type="Pfam" id="PF00881"/>
    </source>
</evidence>
<dbReference type="RefSeq" id="WP_047791489.1">
    <property type="nucleotide sequence ID" value="NZ_CP011856.1"/>
</dbReference>